<keyword evidence="1" id="KW-0862">Zinc</keyword>
<accession>A0A328DYH2</accession>
<dbReference type="EMBL" id="NQVE01000082">
    <property type="protein sequence ID" value="RAL49409.1"/>
    <property type="molecule type" value="Genomic_DNA"/>
</dbReference>
<evidence type="ECO:0000313" key="4">
    <source>
        <dbReference type="EMBL" id="RAL49409.1"/>
    </source>
</evidence>
<comment type="caution">
    <text evidence="4">The sequence shown here is derived from an EMBL/GenBank/DDBJ whole genome shotgun (WGS) entry which is preliminary data.</text>
</comment>
<dbReference type="PANTHER" id="PTHR47593">
    <property type="entry name" value="ZINC FINGER PROTEIN 4-LIKE"/>
    <property type="match status" value="1"/>
</dbReference>
<dbReference type="Gene3D" id="3.30.160.60">
    <property type="entry name" value="Classic Zinc Finger"/>
    <property type="match status" value="1"/>
</dbReference>
<keyword evidence="5" id="KW-1185">Reference proteome</keyword>
<dbReference type="SUPFAM" id="SSF57667">
    <property type="entry name" value="beta-beta-alpha zinc fingers"/>
    <property type="match status" value="1"/>
</dbReference>
<dbReference type="PROSITE" id="PS00028">
    <property type="entry name" value="ZINC_FINGER_C2H2_1"/>
    <property type="match status" value="1"/>
</dbReference>
<dbReference type="InterPro" id="IPR053266">
    <property type="entry name" value="Zinc_finger_protein_7"/>
</dbReference>
<keyword evidence="1" id="KW-0479">Metal-binding</keyword>
<dbReference type="PROSITE" id="PS50157">
    <property type="entry name" value="ZINC_FINGER_C2H2_2"/>
    <property type="match status" value="1"/>
</dbReference>
<gene>
    <name evidence="4" type="ORF">DM860_012842</name>
</gene>
<organism evidence="4 5">
    <name type="scientific">Cuscuta australis</name>
    <dbReference type="NCBI Taxonomy" id="267555"/>
    <lineage>
        <taxon>Eukaryota</taxon>
        <taxon>Viridiplantae</taxon>
        <taxon>Streptophyta</taxon>
        <taxon>Embryophyta</taxon>
        <taxon>Tracheophyta</taxon>
        <taxon>Spermatophyta</taxon>
        <taxon>Magnoliopsida</taxon>
        <taxon>eudicotyledons</taxon>
        <taxon>Gunneridae</taxon>
        <taxon>Pentapetalae</taxon>
        <taxon>asterids</taxon>
        <taxon>lamiids</taxon>
        <taxon>Solanales</taxon>
        <taxon>Convolvulaceae</taxon>
        <taxon>Cuscuteae</taxon>
        <taxon>Cuscuta</taxon>
        <taxon>Cuscuta subgen. Grammica</taxon>
        <taxon>Cuscuta sect. Cleistogrammica</taxon>
    </lineage>
</organism>
<keyword evidence="1" id="KW-0863">Zinc-finger</keyword>
<dbReference type="InterPro" id="IPR036236">
    <property type="entry name" value="Znf_C2H2_sf"/>
</dbReference>
<dbReference type="InterPro" id="IPR013087">
    <property type="entry name" value="Znf_C2H2_type"/>
</dbReference>
<evidence type="ECO:0000256" key="1">
    <source>
        <dbReference type="PROSITE-ProRule" id="PRU00042"/>
    </source>
</evidence>
<sequence length="137" mass="15491">MRNGDNGNQDLLGQRDQWLSLSIGRIPSSPSEPKLQTRIPFPAKLFSCNFCSRKFYNSQALGGHQNAHKKERDVAARYCHTQRMGLVPHSARCSEPINAEHSSAWQQFPEEEEGSKWPGSFQLSAPEPEELDLNLKL</sequence>
<dbReference type="PANTHER" id="PTHR47593:SF8">
    <property type="entry name" value="OS12G0581900 PROTEIN"/>
    <property type="match status" value="1"/>
</dbReference>
<name>A0A328DYH2_9ASTE</name>
<dbReference type="GO" id="GO:0008270">
    <property type="term" value="F:zinc ion binding"/>
    <property type="evidence" value="ECO:0007669"/>
    <property type="project" value="UniProtKB-KW"/>
</dbReference>
<feature type="compositionally biased region" description="Acidic residues" evidence="2">
    <location>
        <begin position="127"/>
        <end position="137"/>
    </location>
</feature>
<reference evidence="4 5" key="1">
    <citation type="submission" date="2018-06" db="EMBL/GenBank/DDBJ databases">
        <title>The Genome of Cuscuta australis (Dodder) Provides Insight into the Evolution of Plant Parasitism.</title>
        <authorList>
            <person name="Liu H."/>
        </authorList>
    </citation>
    <scope>NUCLEOTIDE SEQUENCE [LARGE SCALE GENOMIC DNA]</scope>
    <source>
        <strain evidence="5">cv. Yunnan</strain>
        <tissue evidence="4">Vines</tissue>
    </source>
</reference>
<dbReference type="Proteomes" id="UP000249390">
    <property type="component" value="Unassembled WGS sequence"/>
</dbReference>
<protein>
    <recommendedName>
        <fullName evidence="3">C2H2-type domain-containing protein</fullName>
    </recommendedName>
</protein>
<evidence type="ECO:0000313" key="5">
    <source>
        <dbReference type="Proteomes" id="UP000249390"/>
    </source>
</evidence>
<evidence type="ECO:0000256" key="2">
    <source>
        <dbReference type="SAM" id="MobiDB-lite"/>
    </source>
</evidence>
<proteinExistence type="predicted"/>
<feature type="domain" description="C2H2-type" evidence="3">
    <location>
        <begin position="46"/>
        <end position="73"/>
    </location>
</feature>
<evidence type="ECO:0000259" key="3">
    <source>
        <dbReference type="PROSITE" id="PS50157"/>
    </source>
</evidence>
<feature type="region of interest" description="Disordered" evidence="2">
    <location>
        <begin position="98"/>
        <end position="137"/>
    </location>
</feature>
<dbReference type="AlphaFoldDB" id="A0A328DYH2"/>